<keyword evidence="3" id="KW-1185">Reference proteome</keyword>
<dbReference type="AlphaFoldDB" id="A0AAV7Q0K1"/>
<feature type="compositionally biased region" description="Basic residues" evidence="1">
    <location>
        <begin position="153"/>
        <end position="164"/>
    </location>
</feature>
<evidence type="ECO:0000313" key="2">
    <source>
        <dbReference type="EMBL" id="KAJ1131525.1"/>
    </source>
</evidence>
<dbReference type="EMBL" id="JANPWB010000011">
    <property type="protein sequence ID" value="KAJ1131525.1"/>
    <property type="molecule type" value="Genomic_DNA"/>
</dbReference>
<feature type="region of interest" description="Disordered" evidence="1">
    <location>
        <begin position="106"/>
        <end position="164"/>
    </location>
</feature>
<accession>A0AAV7Q0K1</accession>
<evidence type="ECO:0000313" key="3">
    <source>
        <dbReference type="Proteomes" id="UP001066276"/>
    </source>
</evidence>
<dbReference type="Proteomes" id="UP001066276">
    <property type="component" value="Chromosome 7"/>
</dbReference>
<name>A0AAV7Q0K1_PLEWA</name>
<protein>
    <submittedName>
        <fullName evidence="2">Uncharacterized protein</fullName>
    </submittedName>
</protein>
<organism evidence="2 3">
    <name type="scientific">Pleurodeles waltl</name>
    <name type="common">Iberian ribbed newt</name>
    <dbReference type="NCBI Taxonomy" id="8319"/>
    <lineage>
        <taxon>Eukaryota</taxon>
        <taxon>Metazoa</taxon>
        <taxon>Chordata</taxon>
        <taxon>Craniata</taxon>
        <taxon>Vertebrata</taxon>
        <taxon>Euteleostomi</taxon>
        <taxon>Amphibia</taxon>
        <taxon>Batrachia</taxon>
        <taxon>Caudata</taxon>
        <taxon>Salamandroidea</taxon>
        <taxon>Salamandridae</taxon>
        <taxon>Pleurodelinae</taxon>
        <taxon>Pleurodeles</taxon>
    </lineage>
</organism>
<comment type="caution">
    <text evidence="2">The sequence shown here is derived from an EMBL/GenBank/DDBJ whole genome shotgun (WGS) entry which is preliminary data.</text>
</comment>
<sequence>MLGRTVHTRIPTWENSAQHVQQATDLAELVEMDRTKKAKMKEYADRCQRAQLLTDHKGDWVFVRQEQKRKSASRYPLQIPKWKGRMATVVSDDKRVTWDITRFKKRNTPPKEAMSGVDSDVTKDTPTPATSWGPPFLSAVGEPTPSSSVSRPQRAHCRPVRIIE</sequence>
<evidence type="ECO:0000256" key="1">
    <source>
        <dbReference type="SAM" id="MobiDB-lite"/>
    </source>
</evidence>
<proteinExistence type="predicted"/>
<gene>
    <name evidence="2" type="ORF">NDU88_009861</name>
</gene>
<reference evidence="2" key="1">
    <citation type="journal article" date="2022" name="bioRxiv">
        <title>Sequencing and chromosome-scale assembly of the giantPleurodeles waltlgenome.</title>
        <authorList>
            <person name="Brown T."/>
            <person name="Elewa A."/>
            <person name="Iarovenko S."/>
            <person name="Subramanian E."/>
            <person name="Araus A.J."/>
            <person name="Petzold A."/>
            <person name="Susuki M."/>
            <person name="Suzuki K.-i.T."/>
            <person name="Hayashi T."/>
            <person name="Toyoda A."/>
            <person name="Oliveira C."/>
            <person name="Osipova E."/>
            <person name="Leigh N.D."/>
            <person name="Simon A."/>
            <person name="Yun M.H."/>
        </authorList>
    </citation>
    <scope>NUCLEOTIDE SEQUENCE</scope>
    <source>
        <strain evidence="2">20211129_DDA</strain>
        <tissue evidence="2">Liver</tissue>
    </source>
</reference>